<dbReference type="InterPro" id="IPR020625">
    <property type="entry name" value="Schiff_base-form_aldolases_AS"/>
</dbReference>
<feature type="active site" description="Schiff-base intermediate with substrate" evidence="12 14">
    <location>
        <position position="164"/>
    </location>
</feature>
<comment type="function">
    <text evidence="1 12">Catalyzes the condensation of (S)-aspartate-beta-semialdehyde [(S)-ASA] and pyruvate to 4-hydroxy-tetrahydrodipicolinate (HTPA).</text>
</comment>
<dbReference type="EMBL" id="DVNH01000022">
    <property type="protein sequence ID" value="HIU51622.1"/>
    <property type="molecule type" value="Genomic_DNA"/>
</dbReference>
<accession>A0A9D1S9M7</accession>
<comment type="caution">
    <text evidence="12">Was originally thought to be a dihydrodipicolinate synthase (DHDPS), catalyzing the condensation of (S)-aspartate-beta-semialdehyde [(S)-ASA] and pyruvate to dihydrodipicolinate (DHDP). However, it was shown in E.coli that the product of the enzymatic reaction is not dihydrodipicolinate but in fact (4S)-4-hydroxy-2,3,4,5-tetrahydro-(2S)-dipicolinic acid (HTPA), and that the consecutive dehydration reaction leading to DHDP is not spontaneous but catalyzed by DapB.</text>
</comment>
<evidence type="ECO:0000256" key="15">
    <source>
        <dbReference type="PIRSR" id="PIRSR001365-2"/>
    </source>
</evidence>
<dbReference type="InterPro" id="IPR020624">
    <property type="entry name" value="Schiff_base-form_aldolases_CS"/>
</dbReference>
<dbReference type="SUPFAM" id="SSF51569">
    <property type="entry name" value="Aldolase"/>
    <property type="match status" value="1"/>
</dbReference>
<keyword evidence="9 12" id="KW-0456">Lyase</keyword>
<comment type="subunit">
    <text evidence="12">Homotetramer; dimer of dimers.</text>
</comment>
<dbReference type="AlphaFoldDB" id="A0A9D1S9M7"/>
<evidence type="ECO:0000256" key="8">
    <source>
        <dbReference type="ARBA" id="ARBA00023154"/>
    </source>
</evidence>
<comment type="catalytic activity">
    <reaction evidence="11 12">
        <text>L-aspartate 4-semialdehyde + pyruvate = (2S,4S)-4-hydroxy-2,3,4,5-tetrahydrodipicolinate + H2O + H(+)</text>
        <dbReference type="Rhea" id="RHEA:34171"/>
        <dbReference type="ChEBI" id="CHEBI:15361"/>
        <dbReference type="ChEBI" id="CHEBI:15377"/>
        <dbReference type="ChEBI" id="CHEBI:15378"/>
        <dbReference type="ChEBI" id="CHEBI:67139"/>
        <dbReference type="ChEBI" id="CHEBI:537519"/>
        <dbReference type="EC" id="4.3.3.7"/>
    </reaction>
</comment>
<keyword evidence="8 12" id="KW-0457">Lysine biosynthesis</keyword>
<dbReference type="InterPro" id="IPR005263">
    <property type="entry name" value="DapA"/>
</dbReference>
<feature type="active site" description="Proton donor/acceptor" evidence="12 14">
    <location>
        <position position="136"/>
    </location>
</feature>
<keyword evidence="6 12" id="KW-0028">Amino-acid biosynthesis</keyword>
<dbReference type="SMART" id="SM01130">
    <property type="entry name" value="DHDPS"/>
    <property type="match status" value="1"/>
</dbReference>
<evidence type="ECO:0000256" key="6">
    <source>
        <dbReference type="ARBA" id="ARBA00022605"/>
    </source>
</evidence>
<dbReference type="PROSITE" id="PS00665">
    <property type="entry name" value="DHDPS_1"/>
    <property type="match status" value="1"/>
</dbReference>
<evidence type="ECO:0000256" key="12">
    <source>
        <dbReference type="HAMAP-Rule" id="MF_00418"/>
    </source>
</evidence>
<dbReference type="CDD" id="cd00950">
    <property type="entry name" value="DHDPS"/>
    <property type="match status" value="1"/>
</dbReference>
<keyword evidence="10 12" id="KW-0704">Schiff base</keyword>
<reference evidence="16" key="1">
    <citation type="submission" date="2020-10" db="EMBL/GenBank/DDBJ databases">
        <authorList>
            <person name="Gilroy R."/>
        </authorList>
    </citation>
    <scope>NUCLEOTIDE SEQUENCE</scope>
    <source>
        <strain evidence="16">CHK195-15760</strain>
    </source>
</reference>
<dbReference type="NCBIfam" id="TIGR00674">
    <property type="entry name" value="dapA"/>
    <property type="match status" value="1"/>
</dbReference>
<dbReference type="Gene3D" id="3.20.20.70">
    <property type="entry name" value="Aldolase class I"/>
    <property type="match status" value="1"/>
</dbReference>
<dbReference type="PANTHER" id="PTHR12128">
    <property type="entry name" value="DIHYDRODIPICOLINATE SYNTHASE"/>
    <property type="match status" value="1"/>
</dbReference>
<evidence type="ECO:0000256" key="7">
    <source>
        <dbReference type="ARBA" id="ARBA00022915"/>
    </source>
</evidence>
<evidence type="ECO:0000256" key="14">
    <source>
        <dbReference type="PIRSR" id="PIRSR001365-1"/>
    </source>
</evidence>
<dbReference type="GO" id="GO:0008840">
    <property type="term" value="F:4-hydroxy-tetrahydrodipicolinate synthase activity"/>
    <property type="evidence" value="ECO:0007669"/>
    <property type="project" value="UniProtKB-UniRule"/>
</dbReference>
<dbReference type="PRINTS" id="PR00146">
    <property type="entry name" value="DHPICSNTHASE"/>
</dbReference>
<dbReference type="InterPro" id="IPR002220">
    <property type="entry name" value="DapA-like"/>
</dbReference>
<comment type="pathway">
    <text evidence="2 12">Amino-acid biosynthesis; L-lysine biosynthesis via DAP pathway; (S)-tetrahydrodipicolinate from L-aspartate: step 3/4.</text>
</comment>
<comment type="subcellular location">
    <subcellularLocation>
        <location evidence="12">Cytoplasm</location>
    </subcellularLocation>
</comment>
<dbReference type="PROSITE" id="PS00666">
    <property type="entry name" value="DHDPS_2"/>
    <property type="match status" value="1"/>
</dbReference>
<evidence type="ECO:0000256" key="13">
    <source>
        <dbReference type="PIRNR" id="PIRNR001365"/>
    </source>
</evidence>
<dbReference type="GO" id="GO:0005829">
    <property type="term" value="C:cytosol"/>
    <property type="evidence" value="ECO:0007669"/>
    <property type="project" value="TreeGrafter"/>
</dbReference>
<dbReference type="HAMAP" id="MF_00418">
    <property type="entry name" value="DapA"/>
    <property type="match status" value="1"/>
</dbReference>
<dbReference type="EC" id="4.3.3.7" evidence="4 12"/>
<dbReference type="GO" id="GO:0019877">
    <property type="term" value="P:diaminopimelate biosynthetic process"/>
    <property type="evidence" value="ECO:0007669"/>
    <property type="project" value="UniProtKB-UniRule"/>
</dbReference>
<evidence type="ECO:0000256" key="9">
    <source>
        <dbReference type="ARBA" id="ARBA00023239"/>
    </source>
</evidence>
<name>A0A9D1S9M7_9FIRM</name>
<evidence type="ECO:0000256" key="5">
    <source>
        <dbReference type="ARBA" id="ARBA00022490"/>
    </source>
</evidence>
<evidence type="ECO:0000256" key="10">
    <source>
        <dbReference type="ARBA" id="ARBA00023270"/>
    </source>
</evidence>
<feature type="binding site" evidence="12 15">
    <location>
        <position position="206"/>
    </location>
    <ligand>
        <name>pyruvate</name>
        <dbReference type="ChEBI" id="CHEBI:15361"/>
    </ligand>
</feature>
<protein>
    <recommendedName>
        <fullName evidence="4 12">4-hydroxy-tetrahydrodipicolinate synthase</fullName>
        <shortName evidence="12">HTPA synthase</shortName>
        <ecNumber evidence="4 12">4.3.3.7</ecNumber>
    </recommendedName>
</protein>
<dbReference type="Proteomes" id="UP000824093">
    <property type="component" value="Unassembled WGS sequence"/>
</dbReference>
<evidence type="ECO:0000256" key="4">
    <source>
        <dbReference type="ARBA" id="ARBA00012086"/>
    </source>
</evidence>
<feature type="site" description="Part of a proton relay during catalysis" evidence="12">
    <location>
        <position position="47"/>
    </location>
</feature>
<gene>
    <name evidence="12" type="primary">dapA</name>
    <name evidence="16" type="ORF">IAB70_03260</name>
</gene>
<evidence type="ECO:0000313" key="16">
    <source>
        <dbReference type="EMBL" id="HIU51622.1"/>
    </source>
</evidence>
<evidence type="ECO:0000256" key="11">
    <source>
        <dbReference type="ARBA" id="ARBA00047836"/>
    </source>
</evidence>
<dbReference type="InterPro" id="IPR013785">
    <property type="entry name" value="Aldolase_TIM"/>
</dbReference>
<comment type="similarity">
    <text evidence="3 12 13">Belongs to the DapA family.</text>
</comment>
<dbReference type="GO" id="GO:0009089">
    <property type="term" value="P:lysine biosynthetic process via diaminopimelate"/>
    <property type="evidence" value="ECO:0007669"/>
    <property type="project" value="UniProtKB-UniRule"/>
</dbReference>
<dbReference type="Pfam" id="PF00701">
    <property type="entry name" value="DHDPS"/>
    <property type="match status" value="1"/>
</dbReference>
<reference evidence="16" key="2">
    <citation type="journal article" date="2021" name="PeerJ">
        <title>Extensive microbial diversity within the chicken gut microbiome revealed by metagenomics and culture.</title>
        <authorList>
            <person name="Gilroy R."/>
            <person name="Ravi A."/>
            <person name="Getino M."/>
            <person name="Pursley I."/>
            <person name="Horton D.L."/>
            <person name="Alikhan N.F."/>
            <person name="Baker D."/>
            <person name="Gharbi K."/>
            <person name="Hall N."/>
            <person name="Watson M."/>
            <person name="Adriaenssens E.M."/>
            <person name="Foster-Nyarko E."/>
            <person name="Jarju S."/>
            <person name="Secka A."/>
            <person name="Antonio M."/>
            <person name="Oren A."/>
            <person name="Chaudhuri R.R."/>
            <person name="La Ragione R."/>
            <person name="Hildebrand F."/>
            <person name="Pallen M.J."/>
        </authorList>
    </citation>
    <scope>NUCLEOTIDE SEQUENCE</scope>
    <source>
        <strain evidence="16">CHK195-15760</strain>
    </source>
</reference>
<evidence type="ECO:0000256" key="3">
    <source>
        <dbReference type="ARBA" id="ARBA00007592"/>
    </source>
</evidence>
<evidence type="ECO:0000256" key="2">
    <source>
        <dbReference type="ARBA" id="ARBA00005120"/>
    </source>
</evidence>
<evidence type="ECO:0000313" key="17">
    <source>
        <dbReference type="Proteomes" id="UP000824093"/>
    </source>
</evidence>
<proteinExistence type="inferred from homology"/>
<keyword evidence="7 12" id="KW-0220">Diaminopimelate biosynthesis</keyword>
<feature type="site" description="Part of a proton relay during catalysis" evidence="12">
    <location>
        <position position="110"/>
    </location>
</feature>
<comment type="caution">
    <text evidence="16">The sequence shown here is derived from an EMBL/GenBank/DDBJ whole genome shotgun (WGS) entry which is preliminary data.</text>
</comment>
<dbReference type="PANTHER" id="PTHR12128:SF66">
    <property type="entry name" value="4-HYDROXY-2-OXOGLUTARATE ALDOLASE, MITOCHONDRIAL"/>
    <property type="match status" value="1"/>
</dbReference>
<sequence>MKKIIFKGCGTAIATPFTEDGVNFEEFGRLIEFQIQEGVDSLIVCGTTGESSTMTEEEKKQTMKYAIQKVNKRVPVILGTGGNNTMQAIKMSQYAEEIGADAALVVTPYYNKTTQNGLIEHYKAIANSIHLPIILYNVPGRTGLNILPETCLALSKIENIVAIKEASGNLSQVAKIAALCGDNLAIYSGNDDQILPVLSLGGIGVISVLSNIAPKYTHELVYHYFDGNHEKATQMQLQALELINNLFSEVNPIPVKEALNLMGYHYGIPRLPLVPLSSSHRNLLQDSMKKFGLC</sequence>
<dbReference type="PIRSF" id="PIRSF001365">
    <property type="entry name" value="DHDPS"/>
    <property type="match status" value="1"/>
</dbReference>
<feature type="binding site" evidence="12 15">
    <location>
        <position position="48"/>
    </location>
    <ligand>
        <name>pyruvate</name>
        <dbReference type="ChEBI" id="CHEBI:15361"/>
    </ligand>
</feature>
<keyword evidence="5 12" id="KW-0963">Cytoplasm</keyword>
<organism evidence="16 17">
    <name type="scientific">Candidatus Merdicola faecigallinarum</name>
    <dbReference type="NCBI Taxonomy" id="2840862"/>
    <lineage>
        <taxon>Bacteria</taxon>
        <taxon>Bacillati</taxon>
        <taxon>Bacillota</taxon>
        <taxon>Clostridia</taxon>
        <taxon>Candidatus Merdicola</taxon>
    </lineage>
</organism>
<evidence type="ECO:0000256" key="1">
    <source>
        <dbReference type="ARBA" id="ARBA00003294"/>
    </source>
</evidence>